<evidence type="ECO:0000256" key="1">
    <source>
        <dbReference type="SAM" id="MobiDB-lite"/>
    </source>
</evidence>
<feature type="region of interest" description="Disordered" evidence="1">
    <location>
        <begin position="1"/>
        <end position="43"/>
    </location>
</feature>
<accession>A0A6G4X7X4</accession>
<sequence>GSGGGSGSGGHGGHGGGEEKTSGGGGGNGGGHGGSGGGPAQRVTLTVSTVRSSYTGSCPPPPAAAPAFSAVIRVTRLPAKVEYQWYTRSGKGTDLHWKTLDYPADGAKERTVNHTETLYSPADTRTDQIALKVRAPHQLQSEHLEFSITCESTQPPSGYQSQ</sequence>
<evidence type="ECO:0000313" key="3">
    <source>
        <dbReference type="Proteomes" id="UP000477722"/>
    </source>
</evidence>
<dbReference type="EMBL" id="JAAKZZ010000578">
    <property type="protein sequence ID" value="NGO72950.1"/>
    <property type="molecule type" value="Genomic_DNA"/>
</dbReference>
<keyword evidence="2" id="KW-0808">Transferase</keyword>
<feature type="non-terminal residue" evidence="2">
    <location>
        <position position="1"/>
    </location>
</feature>
<reference evidence="2 3" key="1">
    <citation type="submission" date="2020-02" db="EMBL/GenBank/DDBJ databases">
        <title>Whole-genome analyses of novel actinobacteria.</title>
        <authorList>
            <person name="Sahin N."/>
            <person name="Tatar D."/>
        </authorList>
    </citation>
    <scope>NUCLEOTIDE SEQUENCE [LARGE SCALE GENOMIC DNA]</scope>
    <source>
        <strain evidence="2 3">SB3404</strain>
    </source>
</reference>
<organism evidence="2 3">
    <name type="scientific">Streptomyces boncukensis</name>
    <dbReference type="NCBI Taxonomy" id="2711219"/>
    <lineage>
        <taxon>Bacteria</taxon>
        <taxon>Bacillati</taxon>
        <taxon>Actinomycetota</taxon>
        <taxon>Actinomycetes</taxon>
        <taxon>Kitasatosporales</taxon>
        <taxon>Streptomycetaceae</taxon>
        <taxon>Streptomyces</taxon>
    </lineage>
</organism>
<feature type="compositionally biased region" description="Gly residues" evidence="1">
    <location>
        <begin position="1"/>
        <end position="15"/>
    </location>
</feature>
<protein>
    <submittedName>
        <fullName evidence="2">Serine/threonine protein kinase</fullName>
    </submittedName>
</protein>
<feature type="compositionally biased region" description="Gly residues" evidence="1">
    <location>
        <begin position="22"/>
        <end position="39"/>
    </location>
</feature>
<gene>
    <name evidence="2" type="ORF">G5C65_32340</name>
</gene>
<comment type="caution">
    <text evidence="2">The sequence shown here is derived from an EMBL/GenBank/DDBJ whole genome shotgun (WGS) entry which is preliminary data.</text>
</comment>
<keyword evidence="3" id="KW-1185">Reference proteome</keyword>
<keyword evidence="2" id="KW-0418">Kinase</keyword>
<dbReference type="GO" id="GO:0004674">
    <property type="term" value="F:protein serine/threonine kinase activity"/>
    <property type="evidence" value="ECO:0007669"/>
    <property type="project" value="UniProtKB-KW"/>
</dbReference>
<name>A0A6G4X7X4_9ACTN</name>
<proteinExistence type="predicted"/>
<keyword evidence="2" id="KW-0723">Serine/threonine-protein kinase</keyword>
<dbReference type="Proteomes" id="UP000477722">
    <property type="component" value="Unassembled WGS sequence"/>
</dbReference>
<evidence type="ECO:0000313" key="2">
    <source>
        <dbReference type="EMBL" id="NGO72950.1"/>
    </source>
</evidence>
<dbReference type="AlphaFoldDB" id="A0A6G4X7X4"/>